<feature type="region of interest" description="Disordered" evidence="4">
    <location>
        <begin position="336"/>
        <end position="366"/>
    </location>
</feature>
<dbReference type="PANTHER" id="PTHR13107:SF0">
    <property type="entry name" value="N6-ADENOSINE-METHYLTRANSFERASE NON-CATALYTIC SUBUNIT"/>
    <property type="match status" value="1"/>
</dbReference>
<keyword evidence="2" id="KW-0539">Nucleus</keyword>
<evidence type="ECO:0000313" key="6">
    <source>
        <dbReference type="Proteomes" id="UP000008837"/>
    </source>
</evidence>
<dbReference type="Pfam" id="PF05063">
    <property type="entry name" value="MT-A70"/>
    <property type="match status" value="1"/>
</dbReference>
<name>A8PVX5_MALGO</name>
<dbReference type="STRING" id="425265.A8PVX5"/>
<evidence type="ECO:0000256" key="3">
    <source>
        <dbReference type="PROSITE-ProRule" id="PRU00489"/>
    </source>
</evidence>
<dbReference type="GO" id="GO:0036396">
    <property type="term" value="C:RNA N6-methyladenosine methyltransferase complex"/>
    <property type="evidence" value="ECO:0007669"/>
    <property type="project" value="TreeGrafter"/>
</dbReference>
<organism evidence="5 6">
    <name type="scientific">Malassezia globosa (strain ATCC MYA-4612 / CBS 7966)</name>
    <name type="common">Dandruff-associated fungus</name>
    <dbReference type="NCBI Taxonomy" id="425265"/>
    <lineage>
        <taxon>Eukaryota</taxon>
        <taxon>Fungi</taxon>
        <taxon>Dikarya</taxon>
        <taxon>Basidiomycota</taxon>
        <taxon>Ustilaginomycotina</taxon>
        <taxon>Malasseziomycetes</taxon>
        <taxon>Malasseziales</taxon>
        <taxon>Malasseziaceae</taxon>
        <taxon>Malassezia</taxon>
    </lineage>
</organism>
<evidence type="ECO:0000313" key="5">
    <source>
        <dbReference type="EMBL" id="EDP44496.1"/>
    </source>
</evidence>
<dbReference type="VEuPathDB" id="FungiDB:MGL_0978"/>
<dbReference type="Proteomes" id="UP000008837">
    <property type="component" value="Unassembled WGS sequence"/>
</dbReference>
<reference evidence="5 6" key="1">
    <citation type="journal article" date="2007" name="Proc. Natl. Acad. Sci. U.S.A.">
        <title>Dandruff-associated Malassezia genomes reveal convergent and divergent virulence traits shared with plant and human fungal pathogens.</title>
        <authorList>
            <person name="Xu J."/>
            <person name="Saunders C.W."/>
            <person name="Hu P."/>
            <person name="Grant R.A."/>
            <person name="Boekhout T."/>
            <person name="Kuramae E.E."/>
            <person name="Kronstad J.W."/>
            <person name="Deangelis Y.M."/>
            <person name="Reeder N.L."/>
            <person name="Johnstone K.R."/>
            <person name="Leland M."/>
            <person name="Fieno A.M."/>
            <person name="Begley W.M."/>
            <person name="Sun Y."/>
            <person name="Lacey M.P."/>
            <person name="Chaudhary T."/>
            <person name="Keough T."/>
            <person name="Chu L."/>
            <person name="Sears R."/>
            <person name="Yuan B."/>
            <person name="Dawson T.L.Jr."/>
        </authorList>
    </citation>
    <scope>NUCLEOTIDE SEQUENCE [LARGE SCALE GENOMIC DNA]</scope>
    <source>
        <strain evidence="6">ATCC MYA-4612 / CBS 7966</strain>
    </source>
</reference>
<dbReference type="GO" id="GO:0005634">
    <property type="term" value="C:nucleus"/>
    <property type="evidence" value="ECO:0007669"/>
    <property type="project" value="UniProtKB-SubCell"/>
</dbReference>
<dbReference type="AlphaFoldDB" id="A8PVX5"/>
<dbReference type="InParanoid" id="A8PVX5"/>
<dbReference type="GeneID" id="5856015"/>
<dbReference type="OMA" id="FWATYDT"/>
<evidence type="ECO:0008006" key="7">
    <source>
        <dbReference type="Google" id="ProtNLM"/>
    </source>
</evidence>
<gene>
    <name evidence="5" type="ORF">MGL_0978</name>
</gene>
<dbReference type="OrthoDB" id="14833at2759"/>
<dbReference type="SUPFAM" id="SSF53335">
    <property type="entry name" value="S-adenosyl-L-methionine-dependent methyltransferases"/>
    <property type="match status" value="1"/>
</dbReference>
<dbReference type="GO" id="GO:0003729">
    <property type="term" value="F:mRNA binding"/>
    <property type="evidence" value="ECO:0007669"/>
    <property type="project" value="TreeGrafter"/>
</dbReference>
<dbReference type="InterPro" id="IPR007757">
    <property type="entry name" value="MT-A70-like"/>
</dbReference>
<dbReference type="InterPro" id="IPR045123">
    <property type="entry name" value="METTL14-like"/>
</dbReference>
<comment type="similarity">
    <text evidence="3">Belongs to the MT-A70-like family.</text>
</comment>
<accession>A8PVX5</accession>
<dbReference type="EMBL" id="AAYY01000003">
    <property type="protein sequence ID" value="EDP44496.1"/>
    <property type="molecule type" value="Genomic_DNA"/>
</dbReference>
<sequence>MCERKATLQRLTHLLQVPEEGTIRNDYSANFVDSGLKTLPSAWIGNTAPETRLIEHPRLRRLTALKAALAQYAAIPRTYLQADLRAWIPTAQAIPNLGVLETLGYDVILLDPPLPSYAWNVPHDPQIYPSWSWDDIAQLPIPRLASKDSFVFLWVGDGRDDGLERGRDVLHRWGYRRCEDIVWVQTSERDAYAPQGTSLFVPVVQHCLMGIRGTVVRSTDSFFVHCNVDTDVILWPGERPEPHAPITTIRKPHELYTIIENFCLGTRRLELFGTNRNLRDGWLTVGCDVGPQAPQWPAHGAMPFEPTTYMSYFVLDPPGCPLHCRSNLLPYSEECEQLRPRTPPNRHDHSQHAPNQSDQLLSPHYHQPYQQPDLVMTHAWPSLTTMPLYTWKPRPVRLQPPLSQLLGQGAGGRATVSVPSNSERLSGAQARVLERVHETAALQRVRE</sequence>
<dbReference type="RefSeq" id="XP_001731710.1">
    <property type="nucleotide sequence ID" value="XM_001731658.1"/>
</dbReference>
<evidence type="ECO:0000256" key="4">
    <source>
        <dbReference type="SAM" id="MobiDB-lite"/>
    </source>
</evidence>
<evidence type="ECO:0000256" key="1">
    <source>
        <dbReference type="ARBA" id="ARBA00004123"/>
    </source>
</evidence>
<dbReference type="PANTHER" id="PTHR13107">
    <property type="entry name" value="N6-ADENOSINE-METHYLTRANSFERASE NON-CATALYTIC SUBUNIT"/>
    <property type="match status" value="1"/>
</dbReference>
<dbReference type="PROSITE" id="PS51143">
    <property type="entry name" value="MT_A70"/>
    <property type="match status" value="1"/>
</dbReference>
<keyword evidence="6" id="KW-1185">Reference proteome</keyword>
<proteinExistence type="inferred from homology"/>
<protein>
    <recommendedName>
        <fullName evidence="7">MT-A70-domain-containing protein</fullName>
    </recommendedName>
</protein>
<comment type="subcellular location">
    <subcellularLocation>
        <location evidence="1">Nucleus</location>
    </subcellularLocation>
</comment>
<comment type="caution">
    <text evidence="5">The sequence shown here is derived from an EMBL/GenBank/DDBJ whole genome shotgun (WGS) entry which is preliminary data.</text>
</comment>
<dbReference type="KEGG" id="mgl:MGL_0978"/>
<evidence type="ECO:0000256" key="2">
    <source>
        <dbReference type="ARBA" id="ARBA00023242"/>
    </source>
</evidence>
<dbReference type="PROSITE" id="PS51592">
    <property type="entry name" value="SAM_MTA70L_2"/>
    <property type="match status" value="1"/>
</dbReference>
<dbReference type="InterPro" id="IPR029063">
    <property type="entry name" value="SAM-dependent_MTases_sf"/>
</dbReference>